<dbReference type="EMBL" id="CAFABK010000064">
    <property type="protein sequence ID" value="CAB4833521.1"/>
    <property type="molecule type" value="Genomic_DNA"/>
</dbReference>
<evidence type="ECO:0000313" key="1">
    <source>
        <dbReference type="EMBL" id="CAB4833521.1"/>
    </source>
</evidence>
<sequence>MAILGVGSGAENPIFALQYNVDTSRQMVRDQGRQANSEIYVLAIG</sequence>
<gene>
    <name evidence="1" type="ORF">UFOPK3204_01264</name>
</gene>
<name>A0A6J7AKQ4_9ZZZZ</name>
<accession>A0A6J7AKQ4</accession>
<organism evidence="1">
    <name type="scientific">freshwater metagenome</name>
    <dbReference type="NCBI Taxonomy" id="449393"/>
    <lineage>
        <taxon>unclassified sequences</taxon>
        <taxon>metagenomes</taxon>
        <taxon>ecological metagenomes</taxon>
    </lineage>
</organism>
<dbReference type="AlphaFoldDB" id="A0A6J7AKQ4"/>
<protein>
    <submittedName>
        <fullName evidence="1">Unannotated protein</fullName>
    </submittedName>
</protein>
<reference evidence="1" key="1">
    <citation type="submission" date="2020-05" db="EMBL/GenBank/DDBJ databases">
        <authorList>
            <person name="Chiriac C."/>
            <person name="Salcher M."/>
            <person name="Ghai R."/>
            <person name="Kavagutti S V."/>
        </authorList>
    </citation>
    <scope>NUCLEOTIDE SEQUENCE</scope>
</reference>
<proteinExistence type="predicted"/>